<dbReference type="AlphaFoldDB" id="A0A5B7FUY3"/>
<evidence type="ECO:0000313" key="3">
    <source>
        <dbReference type="Proteomes" id="UP000324222"/>
    </source>
</evidence>
<evidence type="ECO:0000256" key="1">
    <source>
        <dbReference type="SAM" id="MobiDB-lite"/>
    </source>
</evidence>
<dbReference type="EMBL" id="VSRR010010265">
    <property type="protein sequence ID" value="MPC51570.1"/>
    <property type="molecule type" value="Genomic_DNA"/>
</dbReference>
<accession>A0A5B7FUY3</accession>
<feature type="compositionally biased region" description="Acidic residues" evidence="1">
    <location>
        <begin position="65"/>
        <end position="77"/>
    </location>
</feature>
<dbReference type="Proteomes" id="UP000324222">
    <property type="component" value="Unassembled WGS sequence"/>
</dbReference>
<gene>
    <name evidence="2" type="ORF">E2C01_045419</name>
</gene>
<organism evidence="2 3">
    <name type="scientific">Portunus trituberculatus</name>
    <name type="common">Swimming crab</name>
    <name type="synonym">Neptunus trituberculatus</name>
    <dbReference type="NCBI Taxonomy" id="210409"/>
    <lineage>
        <taxon>Eukaryota</taxon>
        <taxon>Metazoa</taxon>
        <taxon>Ecdysozoa</taxon>
        <taxon>Arthropoda</taxon>
        <taxon>Crustacea</taxon>
        <taxon>Multicrustacea</taxon>
        <taxon>Malacostraca</taxon>
        <taxon>Eumalacostraca</taxon>
        <taxon>Eucarida</taxon>
        <taxon>Decapoda</taxon>
        <taxon>Pleocyemata</taxon>
        <taxon>Brachyura</taxon>
        <taxon>Eubrachyura</taxon>
        <taxon>Portunoidea</taxon>
        <taxon>Portunidae</taxon>
        <taxon>Portuninae</taxon>
        <taxon>Portunus</taxon>
    </lineage>
</organism>
<name>A0A5B7FUY3_PORTR</name>
<comment type="caution">
    <text evidence="2">The sequence shown here is derived from an EMBL/GenBank/DDBJ whole genome shotgun (WGS) entry which is preliminary data.</text>
</comment>
<keyword evidence="3" id="KW-1185">Reference proteome</keyword>
<feature type="region of interest" description="Disordered" evidence="1">
    <location>
        <begin position="37"/>
        <end position="77"/>
    </location>
</feature>
<sequence length="77" mass="8343">MGGTGVEATSYLEAAVQPGVTRPLRARDHHHRCLGCDGGGGSGVHSSIVNNLEREEVKGVRREGEEEDDEEKDEKIE</sequence>
<reference evidence="2 3" key="1">
    <citation type="submission" date="2019-05" db="EMBL/GenBank/DDBJ databases">
        <title>Another draft genome of Portunus trituberculatus and its Hox gene families provides insights of decapod evolution.</title>
        <authorList>
            <person name="Jeong J.-H."/>
            <person name="Song I."/>
            <person name="Kim S."/>
            <person name="Choi T."/>
            <person name="Kim D."/>
            <person name="Ryu S."/>
            <person name="Kim W."/>
        </authorList>
    </citation>
    <scope>NUCLEOTIDE SEQUENCE [LARGE SCALE GENOMIC DNA]</scope>
    <source>
        <tissue evidence="2">Muscle</tissue>
    </source>
</reference>
<evidence type="ECO:0000313" key="2">
    <source>
        <dbReference type="EMBL" id="MPC51570.1"/>
    </source>
</evidence>
<proteinExistence type="predicted"/>
<protein>
    <submittedName>
        <fullName evidence="2">Uncharacterized protein</fullName>
    </submittedName>
</protein>
<feature type="compositionally biased region" description="Basic and acidic residues" evidence="1">
    <location>
        <begin position="52"/>
        <end position="64"/>
    </location>
</feature>